<name>A0A174WPL1_BACT4</name>
<gene>
    <name evidence="1" type="ORF">ERS852557_04723</name>
    <name evidence="2" type="ORF">PO127_24970</name>
</gene>
<reference evidence="2" key="2">
    <citation type="submission" date="2022-10" db="EMBL/GenBank/DDBJ databases">
        <title>Human gut microbiome strain richness.</title>
        <authorList>
            <person name="Chen-Liaw A."/>
        </authorList>
    </citation>
    <scope>NUCLEOTIDE SEQUENCE</scope>
    <source>
        <strain evidence="2">1001283st1_A3_1001283B150304_161114</strain>
    </source>
</reference>
<evidence type="ECO:0000313" key="2">
    <source>
        <dbReference type="EMBL" id="MDC2239000.1"/>
    </source>
</evidence>
<protein>
    <submittedName>
        <fullName evidence="1">Uncharacterized protein</fullName>
    </submittedName>
</protein>
<evidence type="ECO:0000313" key="1">
    <source>
        <dbReference type="EMBL" id="CUQ45980.1"/>
    </source>
</evidence>
<accession>A0A174WPL1</accession>
<sequence length="55" mass="6029">MMKCKDCKHYNGATMPGAGLCNATQARTFATTVCFNGLFTPKKRQDEPDSKTGKK</sequence>
<dbReference type="Proteomes" id="UP000095541">
    <property type="component" value="Unassembled WGS sequence"/>
</dbReference>
<dbReference type="Proteomes" id="UP001217776">
    <property type="component" value="Unassembled WGS sequence"/>
</dbReference>
<dbReference type="AlphaFoldDB" id="A0A174WPL1"/>
<dbReference type="EMBL" id="JAQNVG010000070">
    <property type="protein sequence ID" value="MDC2239000.1"/>
    <property type="molecule type" value="Genomic_DNA"/>
</dbReference>
<organism evidence="1 3">
    <name type="scientific">Bacteroides thetaiotaomicron</name>
    <dbReference type="NCBI Taxonomy" id="818"/>
    <lineage>
        <taxon>Bacteria</taxon>
        <taxon>Pseudomonadati</taxon>
        <taxon>Bacteroidota</taxon>
        <taxon>Bacteroidia</taxon>
        <taxon>Bacteroidales</taxon>
        <taxon>Bacteroidaceae</taxon>
        <taxon>Bacteroides</taxon>
    </lineage>
</organism>
<evidence type="ECO:0000313" key="3">
    <source>
        <dbReference type="Proteomes" id="UP000095541"/>
    </source>
</evidence>
<proteinExistence type="predicted"/>
<reference evidence="1 3" key="1">
    <citation type="submission" date="2015-09" db="EMBL/GenBank/DDBJ databases">
        <authorList>
            <consortium name="Pathogen Informatics"/>
        </authorList>
    </citation>
    <scope>NUCLEOTIDE SEQUENCE [LARGE SCALE GENOMIC DNA]</scope>
    <source>
        <strain evidence="1 3">2789STDY5834945</strain>
    </source>
</reference>
<dbReference type="RefSeq" id="WP_007569330.1">
    <property type="nucleotide sequence ID" value="NZ_CAXSTA010000003.1"/>
</dbReference>
<dbReference type="EMBL" id="CZBI01000011">
    <property type="protein sequence ID" value="CUQ45980.1"/>
    <property type="molecule type" value="Genomic_DNA"/>
</dbReference>